<reference evidence="1 2" key="1">
    <citation type="submission" date="2018-10" db="EMBL/GenBank/DDBJ databases">
        <title>Genome sequences of five Lactobacillus pentosus strains isolated from brines of traditionally fermented spanish-style green table olives and differences between them.</title>
        <authorList>
            <person name="Jimenez Diaz R."/>
        </authorList>
    </citation>
    <scope>NUCLEOTIDE SEQUENCE [LARGE SCALE GENOMIC DNA]</scope>
    <source>
        <strain evidence="1 2">IG10</strain>
    </source>
</reference>
<gene>
    <name evidence="1" type="ORF">D6U18_01795</name>
</gene>
<name>A0ABD7ITV1_LACPE</name>
<evidence type="ECO:0000313" key="1">
    <source>
        <dbReference type="EMBL" id="RMW51771.1"/>
    </source>
</evidence>
<comment type="caution">
    <text evidence="1">The sequence shown here is derived from an EMBL/GenBank/DDBJ whole genome shotgun (WGS) entry which is preliminary data.</text>
</comment>
<evidence type="ECO:0008006" key="3">
    <source>
        <dbReference type="Google" id="ProtNLM"/>
    </source>
</evidence>
<protein>
    <recommendedName>
        <fullName evidence="3">Minor capsid protein</fullName>
    </recommendedName>
</protein>
<sequence>MGSARGTRIGGDVVSQVDLDLDVRVANYISDNVDLFDTLTLGNDYAPGMSLSYTLQPAGPATRYYDGRRRRSFAFAITAKHPHGIVCINTLSAIMDIMENATPVSIKSKNDSFKFISAKMTTSPEFLATVQDDDGQDAQKYGVYQGAFSVQVII</sequence>
<evidence type="ECO:0000313" key="2">
    <source>
        <dbReference type="Proteomes" id="UP000276249"/>
    </source>
</evidence>
<dbReference type="Proteomes" id="UP000276249">
    <property type="component" value="Unassembled WGS sequence"/>
</dbReference>
<organism evidence="1 2">
    <name type="scientific">Lactiplantibacillus pentosus</name>
    <name type="common">Lactobacillus pentosus</name>
    <dbReference type="NCBI Taxonomy" id="1589"/>
    <lineage>
        <taxon>Bacteria</taxon>
        <taxon>Bacillati</taxon>
        <taxon>Bacillota</taxon>
        <taxon>Bacilli</taxon>
        <taxon>Lactobacillales</taxon>
        <taxon>Lactobacillaceae</taxon>
        <taxon>Lactiplantibacillus</taxon>
    </lineage>
</organism>
<dbReference type="EMBL" id="RDCJ01000020">
    <property type="protein sequence ID" value="RMW51771.1"/>
    <property type="molecule type" value="Genomic_DNA"/>
</dbReference>
<dbReference type="AlphaFoldDB" id="A0ABD7ITV1"/>
<accession>A0ABD7ITV1</accession>
<proteinExistence type="predicted"/>